<proteinExistence type="predicted"/>
<evidence type="ECO:0000313" key="3">
    <source>
        <dbReference type="Proteomes" id="UP000030647"/>
    </source>
</evidence>
<reference evidence="3" key="1">
    <citation type="journal article" date="2013" name="Genome Announc.">
        <title>Whole-Genome Sequencing of Lactobacillus shenzhenensis Strain LY-73T.</title>
        <authorList>
            <person name="Lin Z."/>
            <person name="Liu Z."/>
            <person name="Yang R."/>
            <person name="Zou Y."/>
            <person name="Wan D."/>
            <person name="Chen J."/>
            <person name="Guo M."/>
            <person name="Zhao J."/>
            <person name="Fang C."/>
            <person name="Yang R."/>
            <person name="Liu F."/>
        </authorList>
    </citation>
    <scope>NUCLEOTIDE SEQUENCE [LARGE SCALE GENOMIC DNA]</scope>
    <source>
        <strain evidence="3">LY-73</strain>
    </source>
</reference>
<organism evidence="2 3">
    <name type="scientific">Schleiferilactobacillus shenzhenensis LY-73</name>
    <dbReference type="NCBI Taxonomy" id="1231336"/>
    <lineage>
        <taxon>Bacteria</taxon>
        <taxon>Bacillati</taxon>
        <taxon>Bacillota</taxon>
        <taxon>Bacilli</taxon>
        <taxon>Lactobacillales</taxon>
        <taxon>Lactobacillaceae</taxon>
        <taxon>Schleiferilactobacillus</taxon>
    </lineage>
</organism>
<evidence type="ECO:0000313" key="2">
    <source>
        <dbReference type="EMBL" id="ERL65349.1"/>
    </source>
</evidence>
<keyword evidence="3" id="KW-1185">Reference proteome</keyword>
<dbReference type="InterPro" id="IPR010982">
    <property type="entry name" value="Lambda_DNA-bd_dom_sf"/>
</dbReference>
<accession>U4TMD7</accession>
<dbReference type="STRING" id="1231336.L248_2748"/>
<sequence length="46" mass="5087">MNLIENAKYNPSLDLCISLAQALHTDLNTLFWPPTLAAAKEDEQDG</sequence>
<dbReference type="Gene3D" id="1.10.260.40">
    <property type="entry name" value="lambda repressor-like DNA-binding domains"/>
    <property type="match status" value="1"/>
</dbReference>
<dbReference type="EMBL" id="KI271587">
    <property type="protein sequence ID" value="ERL65349.1"/>
    <property type="molecule type" value="Genomic_DNA"/>
</dbReference>
<name>U4TMD7_9LACO</name>
<dbReference type="InterPro" id="IPR001387">
    <property type="entry name" value="Cro/C1-type_HTH"/>
</dbReference>
<dbReference type="SUPFAM" id="SSF47413">
    <property type="entry name" value="lambda repressor-like DNA-binding domains"/>
    <property type="match status" value="1"/>
</dbReference>
<dbReference type="AlphaFoldDB" id="U4TMD7"/>
<dbReference type="HOGENOM" id="CLU_3185265_0_0_9"/>
<dbReference type="Proteomes" id="UP000030647">
    <property type="component" value="Unassembled WGS sequence"/>
</dbReference>
<evidence type="ECO:0000259" key="1">
    <source>
        <dbReference type="PROSITE" id="PS50943"/>
    </source>
</evidence>
<dbReference type="GO" id="GO:0003677">
    <property type="term" value="F:DNA binding"/>
    <property type="evidence" value="ECO:0007669"/>
    <property type="project" value="InterPro"/>
</dbReference>
<dbReference type="PROSITE" id="PS50943">
    <property type="entry name" value="HTH_CROC1"/>
    <property type="match status" value="1"/>
</dbReference>
<gene>
    <name evidence="2" type="ORF">L248_2748</name>
</gene>
<feature type="domain" description="HTH cro/C1-type" evidence="1">
    <location>
        <begin position="4"/>
        <end position="30"/>
    </location>
</feature>
<protein>
    <recommendedName>
        <fullName evidence="1">HTH cro/C1-type domain-containing protein</fullName>
    </recommendedName>
</protein>